<protein>
    <submittedName>
        <fullName evidence="2">Glutathione S-transferase, C-terminal domain protein</fullName>
    </submittedName>
</protein>
<dbReference type="SFLD" id="SFLDS00019">
    <property type="entry name" value="Glutathione_Transferase_(cytos"/>
    <property type="match status" value="1"/>
</dbReference>
<dbReference type="Gene3D" id="1.20.1050.10">
    <property type="match status" value="1"/>
</dbReference>
<evidence type="ECO:0000313" key="3">
    <source>
        <dbReference type="Proteomes" id="UP000020595"/>
    </source>
</evidence>
<dbReference type="SFLD" id="SFLDG01150">
    <property type="entry name" value="Main.1:_Beta-like"/>
    <property type="match status" value="1"/>
</dbReference>
<dbReference type="InterPro" id="IPR036249">
    <property type="entry name" value="Thioredoxin-like_sf"/>
</dbReference>
<dbReference type="CDD" id="cd03046">
    <property type="entry name" value="GST_N_GTT1_like"/>
    <property type="match status" value="1"/>
</dbReference>
<proteinExistence type="predicted"/>
<dbReference type="PATRIC" id="fig|1310613.3.peg.402"/>
<dbReference type="InterPro" id="IPR004046">
    <property type="entry name" value="GST_C"/>
</dbReference>
<organism evidence="2 3">
    <name type="scientific">Acinetobacter baumannii (strain 1295743)</name>
    <dbReference type="NCBI Taxonomy" id="1310613"/>
    <lineage>
        <taxon>Bacteria</taxon>
        <taxon>Pseudomonadati</taxon>
        <taxon>Pseudomonadota</taxon>
        <taxon>Gammaproteobacteria</taxon>
        <taxon>Moraxellales</taxon>
        <taxon>Moraxellaceae</taxon>
        <taxon>Acinetobacter</taxon>
        <taxon>Acinetobacter calcoaceticus/baumannii complex</taxon>
    </lineage>
</organism>
<accession>A0A009HWA0</accession>
<dbReference type="SUPFAM" id="SSF52833">
    <property type="entry name" value="Thioredoxin-like"/>
    <property type="match status" value="1"/>
</dbReference>
<dbReference type="Pfam" id="PF14497">
    <property type="entry name" value="GST_C_3"/>
    <property type="match status" value="1"/>
</dbReference>
<dbReference type="InterPro" id="IPR004045">
    <property type="entry name" value="Glutathione_S-Trfase_N"/>
</dbReference>
<dbReference type="InterPro" id="IPR040079">
    <property type="entry name" value="Glutathione_S-Trfase"/>
</dbReference>
<keyword evidence="2" id="KW-0808">Transferase</keyword>
<dbReference type="SFLD" id="SFLDG00358">
    <property type="entry name" value="Main_(cytGST)"/>
    <property type="match status" value="1"/>
</dbReference>
<dbReference type="PANTHER" id="PTHR44051">
    <property type="entry name" value="GLUTATHIONE S-TRANSFERASE-RELATED"/>
    <property type="match status" value="1"/>
</dbReference>
<dbReference type="EMBL" id="JEWH01000003">
    <property type="protein sequence ID" value="EXB07295.1"/>
    <property type="molecule type" value="Genomic_DNA"/>
</dbReference>
<dbReference type="AlphaFoldDB" id="A0A009HWA0"/>
<comment type="caution">
    <text evidence="2">The sequence shown here is derived from an EMBL/GenBank/DDBJ whole genome shotgun (WGS) entry which is preliminary data.</text>
</comment>
<evidence type="ECO:0000313" key="2">
    <source>
        <dbReference type="EMBL" id="EXB07295.1"/>
    </source>
</evidence>
<dbReference type="CDD" id="cd03207">
    <property type="entry name" value="GST_C_8"/>
    <property type="match status" value="1"/>
</dbReference>
<reference evidence="2 3" key="1">
    <citation type="submission" date="2014-02" db="EMBL/GenBank/DDBJ databases">
        <title>Comparative genomics and transcriptomics to identify genetic mechanisms underlying the emergence of carbapenem resistant Acinetobacter baumannii (CRAb).</title>
        <authorList>
            <person name="Harris A.D."/>
            <person name="Johnson K.J."/>
            <person name="George J."/>
            <person name="Shefchek K."/>
            <person name="Daugherty S.C."/>
            <person name="Parankush S."/>
            <person name="Sadzewicz L."/>
            <person name="Tallon L."/>
            <person name="Sengamalay N."/>
            <person name="Hazen T.H."/>
            <person name="Rasko D.A."/>
        </authorList>
    </citation>
    <scope>NUCLEOTIDE SEQUENCE [LARGE SCALE GENOMIC DNA]</scope>
    <source>
        <strain evidence="2 3">1295743</strain>
    </source>
</reference>
<dbReference type="PANTHER" id="PTHR44051:SF8">
    <property type="entry name" value="GLUTATHIONE S-TRANSFERASE GSTA"/>
    <property type="match status" value="1"/>
</dbReference>
<evidence type="ECO:0000259" key="1">
    <source>
        <dbReference type="PROSITE" id="PS50404"/>
    </source>
</evidence>
<dbReference type="PROSITE" id="PS50404">
    <property type="entry name" value="GST_NTER"/>
    <property type="match status" value="1"/>
</dbReference>
<dbReference type="RefSeq" id="WP_032050651.1">
    <property type="nucleotide sequence ID" value="NZ_JEWH01000003.1"/>
</dbReference>
<dbReference type="SUPFAM" id="SSF47616">
    <property type="entry name" value="GST C-terminal domain-like"/>
    <property type="match status" value="1"/>
</dbReference>
<gene>
    <name evidence="2" type="ORF">J512_0419</name>
</gene>
<dbReference type="Proteomes" id="UP000020595">
    <property type="component" value="Unassembled WGS sequence"/>
</dbReference>
<feature type="domain" description="GST N-terminal" evidence="1">
    <location>
        <begin position="1"/>
        <end position="80"/>
    </location>
</feature>
<dbReference type="Pfam" id="PF02798">
    <property type="entry name" value="GST_N"/>
    <property type="match status" value="1"/>
</dbReference>
<dbReference type="GO" id="GO:0016740">
    <property type="term" value="F:transferase activity"/>
    <property type="evidence" value="ECO:0007669"/>
    <property type="project" value="UniProtKB-KW"/>
</dbReference>
<dbReference type="InterPro" id="IPR036282">
    <property type="entry name" value="Glutathione-S-Trfase_C_sf"/>
</dbReference>
<sequence length="201" mass="22510">MSLKFYTNNESRGVVIDWLLVELGVECERIEVAYRTEMKSPEYLKLNPFGKVPVLVDGDVVIYELGAICAYLADKFSDKGLAPALDDPKRGLYYRWLFMMAGPWEAAGVDKALGIEISPEQKMFVGYGDYNDAYQALVQGLSEANPYVCGEQFTAADVSVGAMLLWQLKMKTIESHPAITRYVETIKQREGLKQSSMGQLL</sequence>
<dbReference type="Gene3D" id="3.40.30.10">
    <property type="entry name" value="Glutaredoxin"/>
    <property type="match status" value="1"/>
</dbReference>
<name>A0A009HWA0_ACIB9</name>